<keyword evidence="2" id="KW-0812">Transmembrane</keyword>
<feature type="region of interest" description="Disordered" evidence="1">
    <location>
        <begin position="31"/>
        <end position="52"/>
    </location>
</feature>
<dbReference type="Pfam" id="PF03597">
    <property type="entry name" value="FixS"/>
    <property type="match status" value="1"/>
</dbReference>
<keyword evidence="2" id="KW-0472">Membrane</keyword>
<dbReference type="PANTHER" id="PTHR41532">
    <property type="entry name" value="FIXS PROTEIN"/>
    <property type="match status" value="1"/>
</dbReference>
<feature type="transmembrane region" description="Helical" evidence="2">
    <location>
        <begin position="6"/>
        <end position="26"/>
    </location>
</feature>
<dbReference type="RefSeq" id="WP_193139528.1">
    <property type="nucleotide sequence ID" value="NZ_JBFBVU010000004.1"/>
</dbReference>
<evidence type="ECO:0000313" key="3">
    <source>
        <dbReference type="EMBL" id="MEV8466200.1"/>
    </source>
</evidence>
<protein>
    <submittedName>
        <fullName evidence="3">Cbb3-type cytochrome oxidase assembly protein CcoS</fullName>
    </submittedName>
</protein>
<gene>
    <name evidence="3" type="primary">ccoS</name>
    <name evidence="3" type="ORF">AB0T83_05290</name>
</gene>
<evidence type="ECO:0000313" key="4">
    <source>
        <dbReference type="Proteomes" id="UP001553161"/>
    </source>
</evidence>
<feature type="compositionally biased region" description="Basic and acidic residues" evidence="1">
    <location>
        <begin position="36"/>
        <end position="52"/>
    </location>
</feature>
<dbReference type="InterPro" id="IPR004714">
    <property type="entry name" value="Cyt_oxidase_maturation_cbb3"/>
</dbReference>
<dbReference type="NCBIfam" id="TIGR00847">
    <property type="entry name" value="ccoS"/>
    <property type="match status" value="1"/>
</dbReference>
<accession>A0ABV3L537</accession>
<dbReference type="PANTHER" id="PTHR41532:SF1">
    <property type="entry name" value="FIXS PROTEIN"/>
    <property type="match status" value="1"/>
</dbReference>
<reference evidence="3 4" key="1">
    <citation type="submission" date="2024-07" db="EMBL/GenBank/DDBJ databases">
        <authorList>
            <person name="Kang M."/>
        </authorList>
    </citation>
    <scope>NUCLEOTIDE SEQUENCE [LARGE SCALE GENOMIC DNA]</scope>
    <source>
        <strain evidence="3 4">DFM31</strain>
    </source>
</reference>
<sequence>MDVLRYLIPASLLLGGVGLAAFFWTLRSNQYDDPDGDSRRILTDDYDDKPKG</sequence>
<comment type="caution">
    <text evidence="3">The sequence shown here is derived from an EMBL/GenBank/DDBJ whole genome shotgun (WGS) entry which is preliminary data.</text>
</comment>
<evidence type="ECO:0000256" key="1">
    <source>
        <dbReference type="SAM" id="MobiDB-lite"/>
    </source>
</evidence>
<keyword evidence="2" id="KW-1133">Transmembrane helix</keyword>
<name>A0ABV3L537_9RHOB</name>
<dbReference type="EMBL" id="JBFBVU010000004">
    <property type="protein sequence ID" value="MEV8466200.1"/>
    <property type="molecule type" value="Genomic_DNA"/>
</dbReference>
<dbReference type="Proteomes" id="UP001553161">
    <property type="component" value="Unassembled WGS sequence"/>
</dbReference>
<keyword evidence="4" id="KW-1185">Reference proteome</keyword>
<organism evidence="3 4">
    <name type="scientific">Meridianimarinicoccus marinus</name>
    <dbReference type="NCBI Taxonomy" id="3231483"/>
    <lineage>
        <taxon>Bacteria</taxon>
        <taxon>Pseudomonadati</taxon>
        <taxon>Pseudomonadota</taxon>
        <taxon>Alphaproteobacteria</taxon>
        <taxon>Rhodobacterales</taxon>
        <taxon>Paracoccaceae</taxon>
        <taxon>Meridianimarinicoccus</taxon>
    </lineage>
</organism>
<proteinExistence type="predicted"/>
<evidence type="ECO:0000256" key="2">
    <source>
        <dbReference type="SAM" id="Phobius"/>
    </source>
</evidence>